<gene>
    <name evidence="2" type="ORF">C1SCF055_LOCUS33975</name>
</gene>
<feature type="compositionally biased region" description="Acidic residues" evidence="1">
    <location>
        <begin position="18"/>
        <end position="31"/>
    </location>
</feature>
<reference evidence="3" key="2">
    <citation type="submission" date="2024-04" db="EMBL/GenBank/DDBJ databases">
        <authorList>
            <person name="Chen Y."/>
            <person name="Shah S."/>
            <person name="Dougan E. K."/>
            <person name="Thang M."/>
            <person name="Chan C."/>
        </authorList>
    </citation>
    <scope>NUCLEOTIDE SEQUENCE [LARGE SCALE GENOMIC DNA]</scope>
</reference>
<feature type="non-terminal residue" evidence="2">
    <location>
        <position position="865"/>
    </location>
</feature>
<feature type="compositionally biased region" description="Polar residues" evidence="1">
    <location>
        <begin position="128"/>
        <end position="145"/>
    </location>
</feature>
<dbReference type="Proteomes" id="UP001152797">
    <property type="component" value="Unassembled WGS sequence"/>
</dbReference>
<dbReference type="EMBL" id="CAMXCT020004312">
    <property type="protein sequence ID" value="CAL1161918.1"/>
    <property type="molecule type" value="Genomic_DNA"/>
</dbReference>
<protein>
    <submittedName>
        <fullName evidence="2">Uncharacterized protein</fullName>
    </submittedName>
</protein>
<dbReference type="AlphaFoldDB" id="A0A9P1DEH9"/>
<evidence type="ECO:0000313" key="4">
    <source>
        <dbReference type="Proteomes" id="UP001152797"/>
    </source>
</evidence>
<feature type="compositionally biased region" description="Basic residues" evidence="1">
    <location>
        <begin position="295"/>
        <end position="305"/>
    </location>
</feature>
<feature type="compositionally biased region" description="Acidic residues" evidence="1">
    <location>
        <begin position="340"/>
        <end position="349"/>
    </location>
</feature>
<evidence type="ECO:0000313" key="2">
    <source>
        <dbReference type="EMBL" id="CAI4008543.1"/>
    </source>
</evidence>
<dbReference type="EMBL" id="CAMXCT010004312">
    <property type="protein sequence ID" value="CAI4008543.1"/>
    <property type="molecule type" value="Genomic_DNA"/>
</dbReference>
<evidence type="ECO:0000313" key="3">
    <source>
        <dbReference type="EMBL" id="CAL1161918.1"/>
    </source>
</evidence>
<feature type="non-terminal residue" evidence="2">
    <location>
        <position position="1"/>
    </location>
</feature>
<accession>A0A9P1DEH9</accession>
<feature type="region of interest" description="Disordered" evidence="1">
    <location>
        <begin position="1"/>
        <end position="383"/>
    </location>
</feature>
<feature type="compositionally biased region" description="Polar residues" evidence="1">
    <location>
        <begin position="701"/>
        <end position="713"/>
    </location>
</feature>
<feature type="compositionally biased region" description="Basic residues" evidence="1">
    <location>
        <begin position="314"/>
        <end position="327"/>
    </location>
</feature>
<comment type="caution">
    <text evidence="2">The sequence shown here is derived from an EMBL/GenBank/DDBJ whole genome shotgun (WGS) entry which is preliminary data.</text>
</comment>
<name>A0A9P1DEH9_9DINO</name>
<feature type="region of interest" description="Disordered" evidence="1">
    <location>
        <begin position="411"/>
        <end position="454"/>
    </location>
</feature>
<dbReference type="EMBL" id="CAMXCT030004312">
    <property type="protein sequence ID" value="CAL4795855.1"/>
    <property type="molecule type" value="Genomic_DNA"/>
</dbReference>
<sequence>AEVLEIRRKEEKKQSVESLEDTDEDVSDSEAEPAPLENVEPAPLPSSGSQPVVPTGSKGDHSCAPPTATEPTPGPAPAADPPAKPSVAGEPATEPGAEAKVDKETRRGDHVAKDLGPDFDKAMKIPGDTSSPSSLPTIATDNVDTQPVDVMELPVPAATPSKPVSSDDVTRKRRKYQNLETVSKLGTTLILGEGNKNSPESSESTHTPSSTSAQKSITTTSGGRPADEVTPDANDSAIPKPRRRRVNKSKEPPPVPEGWWDDNCEDDPEPAESEPCEVADADDEAASKAEGKTKNIQKHQKKAAPKAKVDKAAKPRKGASKPKKSKKAPSTMKELQLEINELDSDDETTPEILAQPASTPASAPDGTSTEVDTELLEDQPCKTDGYMPCTEGADVLVDDLSVQLALALGPEIKTEQMEPDSPANKKSDDGNDEMAPPVENDGDKASNGKKKRVLTRRELLMNAAKARIRRMVAPKSKRTDLSVPAWVGTEWNKGTKEKEQMAITLQEVNFDKLKFVDEMQRIITSRKKVSVKKDQGWYSESEMKTDLKWPATRITAAKTYCGDSTRAETHVRKNMYDGITEYWVTVRERGSYEEEHEMSEMHKSTSKAAGPVNLEEGCFDKIKAAMPCQQPAIAADSNGQKKPAESEAATADQNRQHVKRFMDSLLSLKILQDHITQVESQYDLLNEEMAKGENAGYGKESMSQTSGRLSSRATAAEQKVKHWPQVPRKSKQFFDKKEAGKNSDSKKPDASDATKPARSAGRGLKSFVQEIGAMCCGNPDCKGRRGRGLLNVVAKDLRHLFEHGIVNPLDGQRYFFCIVNVMGDWPFIQRAGHLARSFYNAAKHASGVDKRLELLTERFQIWRDR</sequence>
<feature type="compositionally biased region" description="Pro residues" evidence="1">
    <location>
        <begin position="72"/>
        <end position="84"/>
    </location>
</feature>
<feature type="compositionally biased region" description="Polar residues" evidence="1">
    <location>
        <begin position="356"/>
        <end position="370"/>
    </location>
</feature>
<feature type="region of interest" description="Disordered" evidence="1">
    <location>
        <begin position="694"/>
        <end position="761"/>
    </location>
</feature>
<reference evidence="2" key="1">
    <citation type="submission" date="2022-10" db="EMBL/GenBank/DDBJ databases">
        <authorList>
            <person name="Chen Y."/>
            <person name="Dougan E. K."/>
            <person name="Chan C."/>
            <person name="Rhodes N."/>
            <person name="Thang M."/>
        </authorList>
    </citation>
    <scope>NUCLEOTIDE SEQUENCE</scope>
</reference>
<feature type="compositionally biased region" description="Basic and acidic residues" evidence="1">
    <location>
        <begin position="97"/>
        <end position="123"/>
    </location>
</feature>
<feature type="compositionally biased region" description="Low complexity" evidence="1">
    <location>
        <begin position="198"/>
        <end position="212"/>
    </location>
</feature>
<feature type="region of interest" description="Disordered" evidence="1">
    <location>
        <begin position="633"/>
        <end position="654"/>
    </location>
</feature>
<keyword evidence="4" id="KW-1185">Reference proteome</keyword>
<evidence type="ECO:0000256" key="1">
    <source>
        <dbReference type="SAM" id="MobiDB-lite"/>
    </source>
</evidence>
<feature type="compositionally biased region" description="Polar residues" evidence="1">
    <location>
        <begin position="213"/>
        <end position="222"/>
    </location>
</feature>
<feature type="compositionally biased region" description="Basic and acidic residues" evidence="1">
    <location>
        <begin position="1"/>
        <end position="15"/>
    </location>
</feature>
<proteinExistence type="predicted"/>
<feature type="compositionally biased region" description="Basic and acidic residues" evidence="1">
    <location>
        <begin position="732"/>
        <end position="752"/>
    </location>
</feature>
<feature type="compositionally biased region" description="Acidic residues" evidence="1">
    <location>
        <begin position="259"/>
        <end position="284"/>
    </location>
</feature>
<organism evidence="2">
    <name type="scientific">Cladocopium goreaui</name>
    <dbReference type="NCBI Taxonomy" id="2562237"/>
    <lineage>
        <taxon>Eukaryota</taxon>
        <taxon>Sar</taxon>
        <taxon>Alveolata</taxon>
        <taxon>Dinophyceae</taxon>
        <taxon>Suessiales</taxon>
        <taxon>Symbiodiniaceae</taxon>
        <taxon>Cladocopium</taxon>
    </lineage>
</organism>